<accession>A0A7K1SDE2</accession>
<dbReference type="Proteomes" id="UP000436006">
    <property type="component" value="Unassembled WGS sequence"/>
</dbReference>
<feature type="chain" id="PRO_5029672696" evidence="1">
    <location>
        <begin position="20"/>
        <end position="376"/>
    </location>
</feature>
<dbReference type="NCBIfam" id="TIGR04183">
    <property type="entry name" value="Por_Secre_tail"/>
    <property type="match status" value="1"/>
</dbReference>
<proteinExistence type="predicted"/>
<organism evidence="3 4">
    <name type="scientific">Spirosoma arboris</name>
    <dbReference type="NCBI Taxonomy" id="2682092"/>
    <lineage>
        <taxon>Bacteria</taxon>
        <taxon>Pseudomonadati</taxon>
        <taxon>Bacteroidota</taxon>
        <taxon>Cytophagia</taxon>
        <taxon>Cytophagales</taxon>
        <taxon>Cytophagaceae</taxon>
        <taxon>Spirosoma</taxon>
    </lineage>
</organism>
<keyword evidence="4" id="KW-1185">Reference proteome</keyword>
<feature type="signal peptide" evidence="1">
    <location>
        <begin position="1"/>
        <end position="19"/>
    </location>
</feature>
<name>A0A7K1SDE2_9BACT</name>
<dbReference type="InterPro" id="IPR026444">
    <property type="entry name" value="Secre_tail"/>
</dbReference>
<comment type="caution">
    <text evidence="3">The sequence shown here is derived from an EMBL/GenBank/DDBJ whole genome shotgun (WGS) entry which is preliminary data.</text>
</comment>
<feature type="domain" description="Secretion system C-terminal sorting" evidence="2">
    <location>
        <begin position="300"/>
        <end position="374"/>
    </location>
</feature>
<reference evidence="3 4" key="1">
    <citation type="submission" date="2019-12" db="EMBL/GenBank/DDBJ databases">
        <title>Spirosoma sp. HMF4905 genome sequencing and assembly.</title>
        <authorList>
            <person name="Kang H."/>
            <person name="Cha I."/>
            <person name="Kim H."/>
            <person name="Joh K."/>
        </authorList>
    </citation>
    <scope>NUCLEOTIDE SEQUENCE [LARGE SCALE GENOMIC DNA]</scope>
    <source>
        <strain evidence="3 4">HMF4905</strain>
    </source>
</reference>
<evidence type="ECO:0000313" key="3">
    <source>
        <dbReference type="EMBL" id="MVM31827.1"/>
    </source>
</evidence>
<dbReference type="EMBL" id="WPIN01000006">
    <property type="protein sequence ID" value="MVM31827.1"/>
    <property type="molecule type" value="Genomic_DNA"/>
</dbReference>
<dbReference type="RefSeq" id="WP_157586464.1">
    <property type="nucleotide sequence ID" value="NZ_WPIN01000006.1"/>
</dbReference>
<evidence type="ECO:0000313" key="4">
    <source>
        <dbReference type="Proteomes" id="UP000436006"/>
    </source>
</evidence>
<evidence type="ECO:0000256" key="1">
    <source>
        <dbReference type="SAM" id="SignalP"/>
    </source>
</evidence>
<gene>
    <name evidence="3" type="ORF">GO755_17395</name>
</gene>
<keyword evidence="1" id="KW-0732">Signal</keyword>
<dbReference type="AlphaFoldDB" id="A0A7K1SDE2"/>
<dbReference type="Pfam" id="PF18962">
    <property type="entry name" value="Por_Secre_tail"/>
    <property type="match status" value="1"/>
</dbReference>
<evidence type="ECO:0000259" key="2">
    <source>
        <dbReference type="Pfam" id="PF18962"/>
    </source>
</evidence>
<sequence>MKTFLFLSLAFLSSQLAQATHLIGGYIQVKPVTGSTLTYEAIAVVYSYAGAATEQASSLSMCFGDGSTNEVTRATLQYVTLGNNNISSRLGISTYRINHTYAGPGVYTLTTSLSNRTPAVNIPNSTVQQEPLTLTTTFTTVSPANQTPTPSIPITGLYIALNQKVVLPLHATDADGDSLVYGLVKSQTSASNDFCNYRQMATYQFPNDVTHQGIYKLNNRTGDLTWDAPAQQGNYSIVISVSEYRNGIFLSQTLQEIALIVADQPGTPSPLPPYEPAIEGNGIITAISKYVDSDIQLTAFPSPVDDRLQVVIQTSNPTTALVQLLDINGRNVHELIFNRAAREHEKAIDMGSLVPGTYLIRATIGGRSLIKKIVKK</sequence>
<protein>
    <submittedName>
        <fullName evidence="3">T9SS type A sorting domain-containing protein</fullName>
    </submittedName>
</protein>